<feature type="domain" description="S1 motif" evidence="7">
    <location>
        <begin position="977"/>
        <end position="1050"/>
    </location>
</feature>
<dbReference type="InterPro" id="IPR048059">
    <property type="entry name" value="Rrp5_S1_rpt_hs1_sc1"/>
</dbReference>
<feature type="compositionally biased region" description="Acidic residues" evidence="6">
    <location>
        <begin position="175"/>
        <end position="189"/>
    </location>
</feature>
<dbReference type="GO" id="GO:0003723">
    <property type="term" value="F:RNA binding"/>
    <property type="evidence" value="ECO:0007669"/>
    <property type="project" value="TreeGrafter"/>
</dbReference>
<dbReference type="Proteomes" id="UP000076722">
    <property type="component" value="Unassembled WGS sequence"/>
</dbReference>
<dbReference type="FunFam" id="2.40.50.140:FF:000103">
    <property type="entry name" value="protein RRP5 homolog"/>
    <property type="match status" value="3"/>
</dbReference>
<keyword evidence="3" id="KW-0698">rRNA processing</keyword>
<feature type="compositionally biased region" description="Basic and acidic residues" evidence="6">
    <location>
        <begin position="1"/>
        <end position="37"/>
    </location>
</feature>
<feature type="domain" description="S1 motif" evidence="7">
    <location>
        <begin position="615"/>
        <end position="686"/>
    </location>
</feature>
<reference evidence="8 9" key="1">
    <citation type="journal article" date="2016" name="Mol. Biol. Evol.">
        <title>Comparative Genomics of Early-Diverging Mushroom-Forming Fungi Provides Insights into the Origins of Lignocellulose Decay Capabilities.</title>
        <authorList>
            <person name="Nagy L.G."/>
            <person name="Riley R."/>
            <person name="Tritt A."/>
            <person name="Adam C."/>
            <person name="Daum C."/>
            <person name="Floudas D."/>
            <person name="Sun H."/>
            <person name="Yadav J.S."/>
            <person name="Pangilinan J."/>
            <person name="Larsson K.H."/>
            <person name="Matsuura K."/>
            <person name="Barry K."/>
            <person name="Labutti K."/>
            <person name="Kuo R."/>
            <person name="Ohm R.A."/>
            <person name="Bhattacharya S.S."/>
            <person name="Shirouzu T."/>
            <person name="Yoshinaga Y."/>
            <person name="Martin F.M."/>
            <person name="Grigoriev I.V."/>
            <person name="Hibbett D.S."/>
        </authorList>
    </citation>
    <scope>NUCLEOTIDE SEQUENCE [LARGE SCALE GENOMIC DNA]</scope>
    <source>
        <strain evidence="8 9">HHB9708</strain>
    </source>
</reference>
<dbReference type="Pfam" id="PF23459">
    <property type="entry name" value="S1_RRP5"/>
    <property type="match status" value="2"/>
</dbReference>
<feature type="region of interest" description="Disordered" evidence="6">
    <location>
        <begin position="94"/>
        <end position="113"/>
    </location>
</feature>
<feature type="domain" description="S1 motif" evidence="7">
    <location>
        <begin position="435"/>
        <end position="509"/>
    </location>
</feature>
<proteinExistence type="predicted"/>
<keyword evidence="4" id="KW-0677">Repeat</keyword>
<feature type="compositionally biased region" description="Basic and acidic residues" evidence="6">
    <location>
        <begin position="215"/>
        <end position="235"/>
    </location>
</feature>
<keyword evidence="9" id="KW-1185">Reference proteome</keyword>
<evidence type="ECO:0000256" key="1">
    <source>
        <dbReference type="ARBA" id="ARBA00004604"/>
    </source>
</evidence>
<dbReference type="FunFam" id="2.40.50.140:FF:000155">
    <property type="entry name" value="rRNA biogenesis protein RRP5"/>
    <property type="match status" value="1"/>
</dbReference>
<keyword evidence="5" id="KW-0539">Nucleus</keyword>
<dbReference type="Gene3D" id="1.25.40.10">
    <property type="entry name" value="Tetratricopeptide repeat domain"/>
    <property type="match status" value="1"/>
</dbReference>
<feature type="compositionally biased region" description="Basic and acidic residues" evidence="6">
    <location>
        <begin position="1191"/>
        <end position="1200"/>
    </location>
</feature>
<dbReference type="InterPro" id="IPR003029">
    <property type="entry name" value="S1_domain"/>
</dbReference>
<dbReference type="GO" id="GO:0032040">
    <property type="term" value="C:small-subunit processome"/>
    <property type="evidence" value="ECO:0007669"/>
    <property type="project" value="TreeGrafter"/>
</dbReference>
<evidence type="ECO:0000256" key="4">
    <source>
        <dbReference type="ARBA" id="ARBA00022737"/>
    </source>
</evidence>
<evidence type="ECO:0000313" key="9">
    <source>
        <dbReference type="Proteomes" id="UP000076722"/>
    </source>
</evidence>
<feature type="domain" description="S1 motif" evidence="7">
    <location>
        <begin position="348"/>
        <end position="416"/>
    </location>
</feature>
<dbReference type="SUPFAM" id="SSF48452">
    <property type="entry name" value="TPR-like"/>
    <property type="match status" value="1"/>
</dbReference>
<feature type="region of interest" description="Disordered" evidence="6">
    <location>
        <begin position="1061"/>
        <end position="1200"/>
    </location>
</feature>
<feature type="domain" description="S1 motif" evidence="7">
    <location>
        <begin position="526"/>
        <end position="595"/>
    </location>
</feature>
<dbReference type="InterPro" id="IPR057302">
    <property type="entry name" value="Rrp5_S1"/>
</dbReference>
<dbReference type="CDD" id="cd05696">
    <property type="entry name" value="S1_Rrp5_repeat_hs4"/>
    <property type="match status" value="1"/>
</dbReference>
<dbReference type="InterPro" id="IPR057301">
    <property type="entry name" value="Rrp5_OB_4th"/>
</dbReference>
<protein>
    <submittedName>
        <fullName evidence="8">U3 snoRNP-associated protein Rrp5</fullName>
    </submittedName>
</protein>
<dbReference type="STRING" id="1314777.A0A164XAP1"/>
<feature type="compositionally biased region" description="Polar residues" evidence="6">
    <location>
        <begin position="1130"/>
        <end position="1141"/>
    </location>
</feature>
<dbReference type="SUPFAM" id="SSF50249">
    <property type="entry name" value="Nucleic acid-binding proteins"/>
    <property type="match status" value="8"/>
</dbReference>
<evidence type="ECO:0000313" key="8">
    <source>
        <dbReference type="EMBL" id="KZS95787.1"/>
    </source>
</evidence>
<dbReference type="CDD" id="cd05707">
    <property type="entry name" value="S1_Rrp5_repeat_sc11"/>
    <property type="match status" value="1"/>
</dbReference>
<dbReference type="PROSITE" id="PS50126">
    <property type="entry name" value="S1"/>
    <property type="match status" value="9"/>
</dbReference>
<dbReference type="InterPro" id="IPR012340">
    <property type="entry name" value="NA-bd_OB-fold"/>
</dbReference>
<feature type="domain" description="S1 motif" evidence="7">
    <location>
        <begin position="891"/>
        <end position="960"/>
    </location>
</feature>
<dbReference type="InterPro" id="IPR011990">
    <property type="entry name" value="TPR-like_helical_dom_sf"/>
</dbReference>
<dbReference type="PANTHER" id="PTHR23270">
    <property type="entry name" value="PROGRAMMED CELL DEATH PROTEIN 11 PRE-RRNA PROCESSING PROTEIN RRP5"/>
    <property type="match status" value="1"/>
</dbReference>
<feature type="region of interest" description="Disordered" evidence="6">
    <location>
        <begin position="214"/>
        <end position="235"/>
    </location>
</feature>
<feature type="compositionally biased region" description="Polar residues" evidence="6">
    <location>
        <begin position="1150"/>
        <end position="1161"/>
    </location>
</feature>
<dbReference type="Pfam" id="PF00575">
    <property type="entry name" value="S1"/>
    <property type="match status" value="3"/>
</dbReference>
<dbReference type="CDD" id="cd05697">
    <property type="entry name" value="S1_Rrp5_repeat_hs5"/>
    <property type="match status" value="1"/>
</dbReference>
<dbReference type="FunFam" id="2.40.50.140:FF:000148">
    <property type="entry name" value="protein RRP5 homolog isoform X1"/>
    <property type="match status" value="1"/>
</dbReference>
<gene>
    <name evidence="8" type="ORF">SISNIDRAFT_407676</name>
</gene>
<evidence type="ECO:0000259" key="7">
    <source>
        <dbReference type="PROSITE" id="PS50126"/>
    </source>
</evidence>
<comment type="subcellular location">
    <subcellularLocation>
        <location evidence="1">Nucleus</location>
        <location evidence="1">Nucleolus</location>
    </subcellularLocation>
</comment>
<dbReference type="CDD" id="cd05693">
    <property type="entry name" value="S1_Rrp5_repeat_hs1_sc1"/>
    <property type="match status" value="1"/>
</dbReference>
<feature type="compositionally biased region" description="Acidic residues" evidence="6">
    <location>
        <begin position="1089"/>
        <end position="1117"/>
    </location>
</feature>
<dbReference type="InterPro" id="IPR055430">
    <property type="entry name" value="HAT_Syf1_CNRKL1_C"/>
</dbReference>
<dbReference type="GO" id="GO:0006364">
    <property type="term" value="P:rRNA processing"/>
    <property type="evidence" value="ECO:0007669"/>
    <property type="project" value="UniProtKB-KW"/>
</dbReference>
<dbReference type="EMBL" id="KV419400">
    <property type="protein sequence ID" value="KZS95787.1"/>
    <property type="molecule type" value="Genomic_DNA"/>
</dbReference>
<name>A0A164XAP1_9AGAM</name>
<comment type="subunit">
    <text evidence="2">Associated with the spliceosome.</text>
</comment>
<feature type="domain" description="S1 motif" evidence="7">
    <location>
        <begin position="258"/>
        <end position="327"/>
    </location>
</feature>
<dbReference type="OrthoDB" id="412781at2759"/>
<evidence type="ECO:0000256" key="5">
    <source>
        <dbReference type="ARBA" id="ARBA00023242"/>
    </source>
</evidence>
<feature type="compositionally biased region" description="Acidic residues" evidence="6">
    <location>
        <begin position="1162"/>
        <end position="1176"/>
    </location>
</feature>
<sequence>MQSKKRALEESSKPKAKKVRIDDSQDKPAKKNGRKSENQPPAAVQSVMVPEEIDFPRGGGSSLTALEERQVRKEGILEAEAEIGLEKTGKLRSPLKGGKLGTSRSKATNDTEKTGHRIEHLNYKRMVPGMKLFCQVVAIHQVSLIVSLPNQLFGHIPITQISSQLTQRLEKMDQSEAESEVADDDDDDAGDVDLASMFEPGQFLSAVVSAVRPAGTREDVTGSGRPRNERERASRRVELSLIPSEVNAGISTLDLKPGFVLTGAVKSVEDHGYILDLGLPEVPGFISLKDVEKSNPSRKSKFAVGHLLTVCVKKLTENGRTCAVTLDANTIKKSCLSDVSNVGSLVAGTFVQGLVTSVSADGLNLQLLGSFEGTVDVFHLSTPLDSSAVKSGSKVKARILYDVQGSNPPRFALSMNPHIVSLDPIQSLEETYPVGLVLDDVKVVHVDSEWGLIAEISDTVRGFVHISHTSDDHVPSLNAGPGPFKLGTRHRARVLGYHTFDGLLQLSFRTSVIDQKFIRVGDVKVGETVKGTIKKLTESGLFVSLSNNIDGVIWPNHYADIALKHPQKRFKEGSSITCRILGVDAEREKIMLTAKKTLVQSELPIISNMDDVQVGMTTHGVISKILDTGVLVEFYDRIRAFVPLRELSDTPVASTSISELFPLGKPVKVAILSVDKLAARLMGSIRQALSQKSLPNTDSVSIGDIVSGSLAEIHKDNLLLTLQPTGVRALMSLRNLANHRNTTVPQLRTALKPAEEFTDLVVLSRNAEKGFVIVANQPKGGSTIGRNNALSFDNLTVGQILPGQVVKQGTKGVTVKFTNSLYGSLHPADVADDFESNLFPAVGTTVQACILELQREKKQIILSTRPSRVVSGFSGIIADKEVTALEDLEVGRRLRGFIKSITDHGIFVTVGRNIDARVQIKELFDGFVKDWKDSFRVNQVVEGRILSLNKDTKKLEMTLRSGDLKRQRKSLSDFQEGQKVEGKIKRIEDYGVFIAIPDTSVSGLCHKSEISDVDGVDVQQVLQGFHEGDNVKAIILSIDKEKKRISFGLKPSYFNDEDFQIPAIEDTPEMDVDDEPSRDSDFEMNAESQSEDEDSGDNDANEVEAEESDVEEIDLEEPTLSSHPRAPVIHSSTGSDPSSSARAPALKLSRSFQWNPSTSTQLDDDPSEVSSEEEVAPDSTQKKKRKKKKHVIEEDKTADAHTKLPESTADFERMLLGSPNSSYIWIQYMSFQLQLSEIDKAREIGRRGLQTISFREEGEKLNVWIALLNLENEYGSEESMTKLFLEAAKANDSKTVHLRMASIFEQSQKHEKAEEQFRKTVKKFSKSSKAWTLFAEYYLRNGQAESARALLPRSLQSLEARKHLKTISKFAQLEYKLGDSERGKTIFEGIVDSHPKRWDLWSVYIDMEAVTQNIQGIRNIFDRVLALKMSSHKAKAFFKKWLELERRLGNEEGAEAVKAKAIEWTKRASQTNESTS</sequence>
<dbReference type="Pfam" id="PF23231">
    <property type="entry name" value="HAT_Syf1_CNRKL1_C"/>
    <property type="match status" value="1"/>
</dbReference>
<dbReference type="FunFam" id="1.25.40.10:FF:000727">
    <property type="entry name" value="Chromosome 1, whole genome shotgun sequence"/>
    <property type="match status" value="1"/>
</dbReference>
<evidence type="ECO:0000256" key="2">
    <source>
        <dbReference type="ARBA" id="ARBA00011524"/>
    </source>
</evidence>
<feature type="region of interest" description="Disordered" evidence="6">
    <location>
        <begin position="1"/>
        <end position="66"/>
    </location>
</feature>
<dbReference type="SMART" id="SM00316">
    <property type="entry name" value="S1"/>
    <property type="match status" value="10"/>
</dbReference>
<dbReference type="Gene3D" id="2.40.50.140">
    <property type="entry name" value="Nucleic acid-binding proteins"/>
    <property type="match status" value="7"/>
</dbReference>
<feature type="region of interest" description="Disordered" evidence="6">
    <location>
        <begin position="169"/>
        <end position="189"/>
    </location>
</feature>
<dbReference type="InterPro" id="IPR003107">
    <property type="entry name" value="HAT"/>
</dbReference>
<evidence type="ECO:0000256" key="3">
    <source>
        <dbReference type="ARBA" id="ARBA00022552"/>
    </source>
</evidence>
<feature type="domain" description="S1 motif" evidence="7">
    <location>
        <begin position="798"/>
        <end position="865"/>
    </location>
</feature>
<accession>A0A164XAP1</accession>
<dbReference type="SMART" id="SM00386">
    <property type="entry name" value="HAT"/>
    <property type="match status" value="6"/>
</dbReference>
<evidence type="ECO:0000256" key="6">
    <source>
        <dbReference type="SAM" id="MobiDB-lite"/>
    </source>
</evidence>
<feature type="domain" description="S1 motif" evidence="7">
    <location>
        <begin position="703"/>
        <end position="777"/>
    </location>
</feature>
<organism evidence="8 9">
    <name type="scientific">Sistotremastrum niveocremeum HHB9708</name>
    <dbReference type="NCBI Taxonomy" id="1314777"/>
    <lineage>
        <taxon>Eukaryota</taxon>
        <taxon>Fungi</taxon>
        <taxon>Dikarya</taxon>
        <taxon>Basidiomycota</taxon>
        <taxon>Agaricomycotina</taxon>
        <taxon>Agaricomycetes</taxon>
        <taxon>Sistotremastrales</taxon>
        <taxon>Sistotremastraceae</taxon>
        <taxon>Sertulicium</taxon>
        <taxon>Sertulicium niveocremeum</taxon>
    </lineage>
</organism>
<dbReference type="PANTHER" id="PTHR23270:SF10">
    <property type="entry name" value="PROTEIN RRP5 HOMOLOG"/>
    <property type="match status" value="1"/>
</dbReference>
<dbReference type="Pfam" id="PF24685">
    <property type="entry name" value="OB_RRP5_4th"/>
    <property type="match status" value="1"/>
</dbReference>
<dbReference type="InterPro" id="IPR045209">
    <property type="entry name" value="Rrp5"/>
</dbReference>